<name>A0A921DS68_9BACT</name>
<accession>A0A921DS68</accession>
<evidence type="ECO:0000313" key="2">
    <source>
        <dbReference type="EMBL" id="HJD96632.1"/>
    </source>
</evidence>
<sequence>MTRIFSGWSARELVVIGVFAAASKVATLLVALAGGGMNPISLAGKNLIFTTLLVVMLCKVRRPGTLFLFTVISIIVSMLLLGASVTLLPAMFLAALTAEVAMWPGRSSPGVGNAVLGAAVFDIVSKVLSLGVSWLFMRENPAMMAMAAPFVVIGYLGSVGGLFSGVRAVRELRHAGIIHQ</sequence>
<comment type="caution">
    <text evidence="2">The sequence shown here is derived from an EMBL/GenBank/DDBJ whole genome shotgun (WGS) entry which is preliminary data.</text>
</comment>
<dbReference type="EMBL" id="DYZA01000059">
    <property type="protein sequence ID" value="HJD96632.1"/>
    <property type="molecule type" value="Genomic_DNA"/>
</dbReference>
<keyword evidence="1" id="KW-0472">Membrane</keyword>
<evidence type="ECO:0000313" key="3">
    <source>
        <dbReference type="Proteomes" id="UP000698963"/>
    </source>
</evidence>
<protein>
    <submittedName>
        <fullName evidence="2">MptD family putative ECF transporter S component</fullName>
    </submittedName>
</protein>
<dbReference type="RefSeq" id="WP_304121084.1">
    <property type="nucleotide sequence ID" value="NZ_DYZA01000059.1"/>
</dbReference>
<feature type="transmembrane region" description="Helical" evidence="1">
    <location>
        <begin position="143"/>
        <end position="163"/>
    </location>
</feature>
<keyword evidence="1" id="KW-1133">Transmembrane helix</keyword>
<evidence type="ECO:0000256" key="1">
    <source>
        <dbReference type="SAM" id="Phobius"/>
    </source>
</evidence>
<feature type="transmembrane region" description="Helical" evidence="1">
    <location>
        <begin position="40"/>
        <end position="58"/>
    </location>
</feature>
<dbReference type="AlphaFoldDB" id="A0A921DS68"/>
<feature type="transmembrane region" description="Helical" evidence="1">
    <location>
        <begin position="65"/>
        <end position="94"/>
    </location>
</feature>
<feature type="transmembrane region" description="Helical" evidence="1">
    <location>
        <begin position="12"/>
        <end position="34"/>
    </location>
</feature>
<dbReference type="InterPro" id="IPR011733">
    <property type="entry name" value="CHP02185_IM"/>
</dbReference>
<gene>
    <name evidence="2" type="ORF">K8W16_03170</name>
</gene>
<dbReference type="Pfam" id="PF09605">
    <property type="entry name" value="Trep_Strep"/>
    <property type="match status" value="1"/>
</dbReference>
<keyword evidence="1" id="KW-0812">Transmembrane</keyword>
<proteinExistence type="predicted"/>
<reference evidence="2" key="1">
    <citation type="journal article" date="2021" name="PeerJ">
        <title>Extensive microbial diversity within the chicken gut microbiome revealed by metagenomics and culture.</title>
        <authorList>
            <person name="Gilroy R."/>
            <person name="Ravi A."/>
            <person name="Getino M."/>
            <person name="Pursley I."/>
            <person name="Horton D.L."/>
            <person name="Alikhan N.F."/>
            <person name="Baker D."/>
            <person name="Gharbi K."/>
            <person name="Hall N."/>
            <person name="Watson M."/>
            <person name="Adriaenssens E.M."/>
            <person name="Foster-Nyarko E."/>
            <person name="Jarju S."/>
            <person name="Secka A."/>
            <person name="Antonio M."/>
            <person name="Oren A."/>
            <person name="Chaudhuri R.R."/>
            <person name="La Ragione R."/>
            <person name="Hildebrand F."/>
            <person name="Pallen M.J."/>
        </authorList>
    </citation>
    <scope>NUCLEOTIDE SEQUENCE</scope>
    <source>
        <strain evidence="2">ChiGjej2B2-19336</strain>
    </source>
</reference>
<reference evidence="2" key="2">
    <citation type="submission" date="2021-09" db="EMBL/GenBank/DDBJ databases">
        <authorList>
            <person name="Gilroy R."/>
        </authorList>
    </citation>
    <scope>NUCLEOTIDE SEQUENCE</scope>
    <source>
        <strain evidence="2">ChiGjej2B2-19336</strain>
    </source>
</reference>
<dbReference type="Proteomes" id="UP000698963">
    <property type="component" value="Unassembled WGS sequence"/>
</dbReference>
<organism evidence="2 3">
    <name type="scientific">Mailhella massiliensis</name>
    <dbReference type="NCBI Taxonomy" id="1903261"/>
    <lineage>
        <taxon>Bacteria</taxon>
        <taxon>Pseudomonadati</taxon>
        <taxon>Thermodesulfobacteriota</taxon>
        <taxon>Desulfovibrionia</taxon>
        <taxon>Desulfovibrionales</taxon>
        <taxon>Desulfovibrionaceae</taxon>
        <taxon>Mailhella</taxon>
    </lineage>
</organism>